<feature type="transmembrane region" description="Helical" evidence="14">
    <location>
        <begin position="143"/>
        <end position="162"/>
    </location>
</feature>
<feature type="transmembrane region" description="Helical" evidence="14">
    <location>
        <begin position="545"/>
        <end position="564"/>
    </location>
</feature>
<feature type="transmembrane region" description="Helical" evidence="14">
    <location>
        <begin position="365"/>
        <end position="384"/>
    </location>
</feature>
<dbReference type="InterPro" id="IPR050156">
    <property type="entry name" value="TC-AMP_synthase_SUA5"/>
</dbReference>
<feature type="transmembrane region" description="Helical" evidence="14">
    <location>
        <begin position="340"/>
        <end position="359"/>
    </location>
</feature>
<evidence type="ECO:0000256" key="10">
    <source>
        <dbReference type="ARBA" id="ARBA00022989"/>
    </source>
</evidence>
<evidence type="ECO:0000313" key="17">
    <source>
        <dbReference type="Proteomes" id="UP001142489"/>
    </source>
</evidence>
<reference evidence="16" key="1">
    <citation type="journal article" date="2023" name="DNA Res.">
        <title>Chromosome-level genome assembly of Phrynocephalus forsythii using third-generation DNA sequencing and Hi-C analysis.</title>
        <authorList>
            <person name="Qi Y."/>
            <person name="Zhao W."/>
            <person name="Zhao Y."/>
            <person name="Niu C."/>
            <person name="Cao S."/>
            <person name="Zhang Y."/>
        </authorList>
    </citation>
    <scope>NUCLEOTIDE SEQUENCE</scope>
    <source>
        <tissue evidence="16">Muscle</tissue>
    </source>
</reference>
<dbReference type="PANTHER" id="PTHR17490">
    <property type="entry name" value="SUA5"/>
    <property type="match status" value="1"/>
</dbReference>
<keyword evidence="7" id="KW-0963">Cytoplasm</keyword>
<keyword evidence="17" id="KW-1185">Reference proteome</keyword>
<dbReference type="GO" id="GO:0006450">
    <property type="term" value="P:regulation of translational fidelity"/>
    <property type="evidence" value="ECO:0007669"/>
    <property type="project" value="TreeGrafter"/>
</dbReference>
<comment type="subcellular location">
    <subcellularLocation>
        <location evidence="2">Cytoplasm</location>
    </subcellularLocation>
    <subcellularLocation>
        <location evidence="1">Membrane</location>
        <topology evidence="1">Multi-pass membrane protein</topology>
    </subcellularLocation>
</comment>
<comment type="caution">
    <text evidence="16">The sequence shown here is derived from an EMBL/GenBank/DDBJ whole genome shotgun (WGS) entry which is preliminary data.</text>
</comment>
<keyword evidence="9 14" id="KW-0812">Transmembrane</keyword>
<feature type="transmembrane region" description="Helical" evidence="14">
    <location>
        <begin position="490"/>
        <end position="509"/>
    </location>
</feature>
<dbReference type="GO" id="GO:0000049">
    <property type="term" value="F:tRNA binding"/>
    <property type="evidence" value="ECO:0007669"/>
    <property type="project" value="TreeGrafter"/>
</dbReference>
<evidence type="ECO:0000256" key="2">
    <source>
        <dbReference type="ARBA" id="ARBA00004496"/>
    </source>
</evidence>
<evidence type="ECO:0000256" key="8">
    <source>
        <dbReference type="ARBA" id="ARBA00022679"/>
    </source>
</evidence>
<feature type="transmembrane region" description="Helical" evidence="14">
    <location>
        <begin position="117"/>
        <end position="136"/>
    </location>
</feature>
<dbReference type="OrthoDB" id="3648309at2759"/>
<keyword evidence="10 14" id="KW-1133">Transmembrane helix</keyword>
<keyword evidence="8" id="KW-0808">Transferase</keyword>
<dbReference type="PROSITE" id="PS51163">
    <property type="entry name" value="YRDC"/>
    <property type="match status" value="1"/>
</dbReference>
<evidence type="ECO:0000256" key="9">
    <source>
        <dbReference type="ARBA" id="ARBA00022692"/>
    </source>
</evidence>
<dbReference type="PANTHER" id="PTHR17490:SF17">
    <property type="entry name" value="THREONYLCARBAMOYL-AMP SYNTHASE"/>
    <property type="match status" value="1"/>
</dbReference>
<organism evidence="16 17">
    <name type="scientific">Phrynocephalus forsythii</name>
    <dbReference type="NCBI Taxonomy" id="171643"/>
    <lineage>
        <taxon>Eukaryota</taxon>
        <taxon>Metazoa</taxon>
        <taxon>Chordata</taxon>
        <taxon>Craniata</taxon>
        <taxon>Vertebrata</taxon>
        <taxon>Euteleostomi</taxon>
        <taxon>Lepidosauria</taxon>
        <taxon>Squamata</taxon>
        <taxon>Bifurcata</taxon>
        <taxon>Unidentata</taxon>
        <taxon>Episquamata</taxon>
        <taxon>Toxicofera</taxon>
        <taxon>Iguania</taxon>
        <taxon>Acrodonta</taxon>
        <taxon>Agamidae</taxon>
        <taxon>Agaminae</taxon>
        <taxon>Phrynocephalus</taxon>
    </lineage>
</organism>
<feature type="compositionally biased region" description="Basic and acidic residues" evidence="13">
    <location>
        <begin position="879"/>
        <end position="888"/>
    </location>
</feature>
<feature type="domain" description="YrdC-like" evidence="15">
    <location>
        <begin position="625"/>
        <end position="820"/>
    </location>
</feature>
<feature type="transmembrane region" description="Helical" evidence="14">
    <location>
        <begin position="285"/>
        <end position="306"/>
    </location>
</feature>
<evidence type="ECO:0000256" key="12">
    <source>
        <dbReference type="ARBA" id="ARBA00048366"/>
    </source>
</evidence>
<sequence length="888" mass="93459">MATASAVAAARRRGGGESLHQSAGLLSIAAGSLLLVVHFYSFTRPTPLLSPTALGGLLLMLSSLVGYAGVRKTFQEASLFATTCLTFSVLWCGYGAIQILAGQGVLLLGRPDLRDAAVPGLAPLSLALFLLGLVGLLQREAPLALVSLATSLAGAHEVAALYDHAFGWAAVASSYLAACLVGGYLGLGQLLFSLSKEAVLLPGTGLVKRAAGRGASLARATGTHDLIPFSLILNMLSASVWACRLLGVTGALSVGQLPWLWAGGIYQLGVSVFSYRSLDPLAATFSGFTALLKFAGGYCLLVLFWAPEPPPLPMPLCVIFAILLACVALFVALDSLADGLYVLFYVAFCIALACRPHGFSGGGPQGISVAIFVASAPMAFLHLYNRKASVKIPRGEGVLRALLSHLSGCQLWDQKALQAPDLGHSKYADAEALGYASSVLASFALAVGAAPASPLATVVLPWVVVAGGILKSLCGFVAFSRGKTLESSAFVLYGTMWIIWGIARYGGLYGTARGFQVAVGVISLMLANTFLVICALFLNASWLAYTLAFELILIDFLLDAVGALPRGFDVAAAILFGLVSFYCFLSSLVNSTFERPQLPAGRPLVRLSGSGDGRAQCPHLLARKASSVKQVADIMKKGGACGIPTDTVYVLAAACSRPDAVEKAYNTKCHAQDRPMSLWISTLKQLEPAKHLFSPILWDFMEAAWPSPISLVVPRGEWVKCLGMEDSAKYVGTPQSIAVRIPDCSVTTHLIDLVGPIAVTSANPTGEADTTHHNQVYAKLGDKVDAVLCDGPSPESIASTVVDCTKMDGGTVGFFRVGIVPKSQVLQILEQVQRKHQLGQTRNTMAKGCPDELQDPETTGTPSTPLKGNPPKSYSNRGFHSEKIAPPH</sequence>
<name>A0A9Q1ATZ2_9SAUR</name>
<feature type="compositionally biased region" description="Polar residues" evidence="13">
    <location>
        <begin position="856"/>
        <end position="878"/>
    </location>
</feature>
<feature type="transmembrane region" description="Helical" evidence="14">
    <location>
        <begin position="515"/>
        <end position="538"/>
    </location>
</feature>
<feature type="transmembrane region" description="Helical" evidence="14">
    <location>
        <begin position="22"/>
        <end position="42"/>
    </location>
</feature>
<feature type="transmembrane region" description="Helical" evidence="14">
    <location>
        <begin position="226"/>
        <end position="247"/>
    </location>
</feature>
<feature type="transmembrane region" description="Helical" evidence="14">
    <location>
        <begin position="312"/>
        <end position="333"/>
    </location>
</feature>
<feature type="transmembrane region" description="Helical" evidence="14">
    <location>
        <begin position="459"/>
        <end position="478"/>
    </location>
</feature>
<feature type="transmembrane region" description="Helical" evidence="14">
    <location>
        <begin position="259"/>
        <end position="278"/>
    </location>
</feature>
<feature type="transmembrane region" description="Helical" evidence="14">
    <location>
        <begin position="168"/>
        <end position="187"/>
    </location>
</feature>
<evidence type="ECO:0000256" key="6">
    <source>
        <dbReference type="ARBA" id="ARBA00015492"/>
    </source>
</evidence>
<dbReference type="SUPFAM" id="SSF55821">
    <property type="entry name" value="YrdC/RibB"/>
    <property type="match status" value="1"/>
</dbReference>
<dbReference type="Gene3D" id="3.90.870.10">
    <property type="entry name" value="DHBP synthase"/>
    <property type="match status" value="1"/>
</dbReference>
<evidence type="ECO:0000256" key="5">
    <source>
        <dbReference type="ARBA" id="ARBA00012584"/>
    </source>
</evidence>
<dbReference type="EMBL" id="JAPFRF010000015">
    <property type="protein sequence ID" value="KAJ7310357.1"/>
    <property type="molecule type" value="Genomic_DNA"/>
</dbReference>
<comment type="similarity">
    <text evidence="3">Belongs to the acetate uptake transporter (AceTr) (TC 2.A.96) family.</text>
</comment>
<dbReference type="GO" id="GO:0003725">
    <property type="term" value="F:double-stranded RNA binding"/>
    <property type="evidence" value="ECO:0007669"/>
    <property type="project" value="InterPro"/>
</dbReference>
<dbReference type="AlphaFoldDB" id="A0A9Q1ATZ2"/>
<dbReference type="Pfam" id="PF01300">
    <property type="entry name" value="Sua5_yciO_yrdC"/>
    <property type="match status" value="1"/>
</dbReference>
<keyword evidence="11 14" id="KW-0472">Membrane</keyword>
<evidence type="ECO:0000256" key="3">
    <source>
        <dbReference type="ARBA" id="ARBA00005587"/>
    </source>
</evidence>
<feature type="transmembrane region" description="Helical" evidence="14">
    <location>
        <begin position="77"/>
        <end position="97"/>
    </location>
</feature>
<feature type="region of interest" description="Disordered" evidence="13">
    <location>
        <begin position="835"/>
        <end position="888"/>
    </location>
</feature>
<gene>
    <name evidence="16" type="ORF">JRQ81_007267</name>
</gene>
<comment type="catalytic activity">
    <reaction evidence="12">
        <text>L-threonine + hydrogencarbonate + ATP = L-threonylcarbamoyladenylate + diphosphate + H2O</text>
        <dbReference type="Rhea" id="RHEA:36407"/>
        <dbReference type="ChEBI" id="CHEBI:15377"/>
        <dbReference type="ChEBI" id="CHEBI:17544"/>
        <dbReference type="ChEBI" id="CHEBI:30616"/>
        <dbReference type="ChEBI" id="CHEBI:33019"/>
        <dbReference type="ChEBI" id="CHEBI:57926"/>
        <dbReference type="ChEBI" id="CHEBI:73682"/>
        <dbReference type="EC" id="2.7.7.87"/>
    </reaction>
</comment>
<dbReference type="Proteomes" id="UP001142489">
    <property type="component" value="Unassembled WGS sequence"/>
</dbReference>
<dbReference type="Pfam" id="PF01184">
    <property type="entry name" value="Gpr1_Fun34_YaaH"/>
    <property type="match status" value="1"/>
</dbReference>
<proteinExistence type="inferred from homology"/>
<dbReference type="FunFam" id="3.90.870.10:FF:000010">
    <property type="entry name" value="Si:ch211-153b23.4"/>
    <property type="match status" value="1"/>
</dbReference>
<evidence type="ECO:0000256" key="14">
    <source>
        <dbReference type="SAM" id="Phobius"/>
    </source>
</evidence>
<protein>
    <recommendedName>
        <fullName evidence="6">Threonylcarbamoyl-AMP synthase</fullName>
        <ecNumber evidence="5">2.7.7.87</ecNumber>
    </recommendedName>
</protein>
<evidence type="ECO:0000256" key="4">
    <source>
        <dbReference type="ARBA" id="ARBA00007663"/>
    </source>
</evidence>
<dbReference type="InterPro" id="IPR006070">
    <property type="entry name" value="Sua5-like_dom"/>
</dbReference>
<dbReference type="GO" id="GO:0016020">
    <property type="term" value="C:membrane"/>
    <property type="evidence" value="ECO:0007669"/>
    <property type="project" value="UniProtKB-SubCell"/>
</dbReference>
<dbReference type="InterPro" id="IPR017945">
    <property type="entry name" value="DHBP_synth_RibB-like_a/b_dom"/>
</dbReference>
<evidence type="ECO:0000259" key="15">
    <source>
        <dbReference type="PROSITE" id="PS51163"/>
    </source>
</evidence>
<dbReference type="EC" id="2.7.7.87" evidence="5"/>
<evidence type="ECO:0000256" key="7">
    <source>
        <dbReference type="ARBA" id="ARBA00022490"/>
    </source>
</evidence>
<dbReference type="GO" id="GO:0005737">
    <property type="term" value="C:cytoplasm"/>
    <property type="evidence" value="ECO:0007669"/>
    <property type="project" value="UniProtKB-SubCell"/>
</dbReference>
<accession>A0A9Q1ATZ2</accession>
<evidence type="ECO:0000256" key="11">
    <source>
        <dbReference type="ARBA" id="ARBA00023136"/>
    </source>
</evidence>
<evidence type="ECO:0000256" key="1">
    <source>
        <dbReference type="ARBA" id="ARBA00004141"/>
    </source>
</evidence>
<comment type="similarity">
    <text evidence="4">Belongs to the SUA5 family.</text>
</comment>
<evidence type="ECO:0000313" key="16">
    <source>
        <dbReference type="EMBL" id="KAJ7310357.1"/>
    </source>
</evidence>
<dbReference type="GO" id="GO:0061710">
    <property type="term" value="F:L-threonylcarbamoyladenylate synthase"/>
    <property type="evidence" value="ECO:0007669"/>
    <property type="project" value="UniProtKB-EC"/>
</dbReference>
<feature type="transmembrane region" description="Helical" evidence="14">
    <location>
        <begin position="570"/>
        <end position="589"/>
    </location>
</feature>
<feature type="transmembrane region" description="Helical" evidence="14">
    <location>
        <begin position="48"/>
        <end position="70"/>
    </location>
</feature>
<dbReference type="InterPro" id="IPR000791">
    <property type="entry name" value="Gpr1/Fun34/SatP-like"/>
</dbReference>
<evidence type="ECO:0000256" key="13">
    <source>
        <dbReference type="SAM" id="MobiDB-lite"/>
    </source>
</evidence>